<sequence length="148" mass="16408">MLRASRVHYDQGQFEFLQSEKVTSQMFRTLRNAENERPSYTAAGSIIGVTNEWSPASYRATSEGDVRGVVVAVGLSSKAEGSKAEVRVGDRGGCPARKEVVGGRRSSNSGKRKDWRRNLVASHEFLQTSLEIGHRLIAKLSRCIREIL</sequence>
<name>A0AAV1AYW8_VICFA</name>
<keyword evidence="3" id="KW-1185">Reference proteome</keyword>
<dbReference type="EMBL" id="OX451740">
    <property type="protein sequence ID" value="CAI8615725.1"/>
    <property type="molecule type" value="Genomic_DNA"/>
</dbReference>
<feature type="region of interest" description="Disordered" evidence="1">
    <location>
        <begin position="84"/>
        <end position="113"/>
    </location>
</feature>
<dbReference type="Proteomes" id="UP001157006">
    <property type="component" value="Chromosome 5"/>
</dbReference>
<organism evidence="2 3">
    <name type="scientific">Vicia faba</name>
    <name type="common">Broad bean</name>
    <name type="synonym">Faba vulgaris</name>
    <dbReference type="NCBI Taxonomy" id="3906"/>
    <lineage>
        <taxon>Eukaryota</taxon>
        <taxon>Viridiplantae</taxon>
        <taxon>Streptophyta</taxon>
        <taxon>Embryophyta</taxon>
        <taxon>Tracheophyta</taxon>
        <taxon>Spermatophyta</taxon>
        <taxon>Magnoliopsida</taxon>
        <taxon>eudicotyledons</taxon>
        <taxon>Gunneridae</taxon>
        <taxon>Pentapetalae</taxon>
        <taxon>rosids</taxon>
        <taxon>fabids</taxon>
        <taxon>Fabales</taxon>
        <taxon>Fabaceae</taxon>
        <taxon>Papilionoideae</taxon>
        <taxon>50 kb inversion clade</taxon>
        <taxon>NPAAA clade</taxon>
        <taxon>Hologalegina</taxon>
        <taxon>IRL clade</taxon>
        <taxon>Fabeae</taxon>
        <taxon>Vicia</taxon>
    </lineage>
</organism>
<proteinExistence type="predicted"/>
<accession>A0AAV1AYW8</accession>
<feature type="compositionally biased region" description="Basic and acidic residues" evidence="1">
    <location>
        <begin position="84"/>
        <end position="102"/>
    </location>
</feature>
<evidence type="ECO:0000313" key="3">
    <source>
        <dbReference type="Proteomes" id="UP001157006"/>
    </source>
</evidence>
<reference evidence="2 3" key="1">
    <citation type="submission" date="2023-01" db="EMBL/GenBank/DDBJ databases">
        <authorList>
            <person name="Kreplak J."/>
        </authorList>
    </citation>
    <scope>NUCLEOTIDE SEQUENCE [LARGE SCALE GENOMIC DNA]</scope>
</reference>
<evidence type="ECO:0000313" key="2">
    <source>
        <dbReference type="EMBL" id="CAI8615725.1"/>
    </source>
</evidence>
<dbReference type="AlphaFoldDB" id="A0AAV1AYW8"/>
<gene>
    <name evidence="2" type="ORF">VFH_V192640</name>
</gene>
<evidence type="ECO:0000256" key="1">
    <source>
        <dbReference type="SAM" id="MobiDB-lite"/>
    </source>
</evidence>
<protein>
    <submittedName>
        <fullName evidence="2">Uncharacterized protein</fullName>
    </submittedName>
</protein>